<comment type="similarity">
    <text evidence="2">Belongs to the peptidase M67C family.</text>
</comment>
<evidence type="ECO:0000256" key="6">
    <source>
        <dbReference type="ARBA" id="ARBA00022801"/>
    </source>
</evidence>
<feature type="domain" description="OTU" evidence="11">
    <location>
        <begin position="150"/>
        <end position="273"/>
    </location>
</feature>
<keyword evidence="5" id="KW-0833">Ubl conjugation pathway</keyword>
<feature type="region of interest" description="Disordered" evidence="9">
    <location>
        <begin position="1695"/>
        <end position="1727"/>
    </location>
</feature>
<dbReference type="Pfam" id="PF01398">
    <property type="entry name" value="JAB"/>
    <property type="match status" value="1"/>
</dbReference>
<dbReference type="PROSITE" id="PS50249">
    <property type="entry name" value="MPN"/>
    <property type="match status" value="1"/>
</dbReference>
<evidence type="ECO:0000256" key="2">
    <source>
        <dbReference type="ARBA" id="ARBA00010981"/>
    </source>
</evidence>
<dbReference type="SMART" id="SM00232">
    <property type="entry name" value="JAB_MPN"/>
    <property type="match status" value="1"/>
</dbReference>
<evidence type="ECO:0000259" key="12">
    <source>
        <dbReference type="PROSITE" id="PS51271"/>
    </source>
</evidence>
<dbReference type="SMART" id="SM01030">
    <property type="entry name" value="BHD_1"/>
    <property type="match status" value="1"/>
</dbReference>
<feature type="region of interest" description="Disordered" evidence="9">
    <location>
        <begin position="84"/>
        <end position="116"/>
    </location>
</feature>
<dbReference type="EMBL" id="LVZM01020258">
    <property type="protein sequence ID" value="OUC41701.1"/>
    <property type="molecule type" value="Genomic_DNA"/>
</dbReference>
<dbReference type="GO" id="GO:0140492">
    <property type="term" value="F:metal-dependent deubiquitinase activity"/>
    <property type="evidence" value="ECO:0007669"/>
    <property type="project" value="InterPro"/>
</dbReference>
<evidence type="ECO:0000256" key="8">
    <source>
        <dbReference type="ARBA" id="ARBA00023049"/>
    </source>
</evidence>
<dbReference type="InterPro" id="IPR036985">
    <property type="entry name" value="Transglutaminase-like_sf"/>
</dbReference>
<dbReference type="PROSITE" id="PS50802">
    <property type="entry name" value="OTU"/>
    <property type="match status" value="1"/>
</dbReference>
<feature type="compositionally biased region" description="Low complexity" evidence="9">
    <location>
        <begin position="1360"/>
        <end position="1371"/>
    </location>
</feature>
<dbReference type="InterPro" id="IPR044098">
    <property type="entry name" value="STAMBP/STALP-like_MPN"/>
</dbReference>
<proteinExistence type="inferred from homology"/>
<dbReference type="Gene3D" id="2.20.20.110">
    <property type="entry name" value="Rad4, beta-hairpin domain BHD1"/>
    <property type="match status" value="1"/>
</dbReference>
<dbReference type="InterPro" id="IPR003323">
    <property type="entry name" value="OTU_dom"/>
</dbReference>
<dbReference type="GO" id="GO:0070536">
    <property type="term" value="P:protein K63-linked deubiquitination"/>
    <property type="evidence" value="ECO:0007669"/>
    <property type="project" value="InterPro"/>
</dbReference>
<dbReference type="InterPro" id="IPR018326">
    <property type="entry name" value="Rad4_beta-hairpin_dom1"/>
</dbReference>
<feature type="region of interest" description="Disordered" evidence="9">
    <location>
        <begin position="1759"/>
        <end position="1838"/>
    </location>
</feature>
<feature type="compositionally biased region" description="Polar residues" evidence="9">
    <location>
        <begin position="101"/>
        <end position="116"/>
    </location>
</feature>
<evidence type="ECO:0000256" key="9">
    <source>
        <dbReference type="SAM" id="MobiDB-lite"/>
    </source>
</evidence>
<feature type="region of interest" description="Disordered" evidence="9">
    <location>
        <begin position="2430"/>
        <end position="2458"/>
    </location>
</feature>
<dbReference type="GO" id="GO:0005768">
    <property type="term" value="C:endosome"/>
    <property type="evidence" value="ECO:0007669"/>
    <property type="project" value="TreeGrafter"/>
</dbReference>
<feature type="compositionally biased region" description="Polar residues" evidence="9">
    <location>
        <begin position="1324"/>
        <end position="1339"/>
    </location>
</feature>
<dbReference type="GO" id="GO:0046872">
    <property type="term" value="F:metal ion binding"/>
    <property type="evidence" value="ECO:0007669"/>
    <property type="project" value="UniProtKB-KW"/>
</dbReference>
<feature type="compositionally biased region" description="Basic residues" evidence="9">
    <location>
        <begin position="1819"/>
        <end position="1830"/>
    </location>
</feature>
<feature type="region of interest" description="Disordered" evidence="9">
    <location>
        <begin position="1311"/>
        <end position="1339"/>
    </location>
</feature>
<feature type="domain" description="WAPL" evidence="12">
    <location>
        <begin position="749"/>
        <end position="1243"/>
    </location>
</feature>
<dbReference type="Gene3D" id="3.90.260.10">
    <property type="entry name" value="Transglutaminase-like"/>
    <property type="match status" value="1"/>
</dbReference>
<keyword evidence="7" id="KW-0862">Zinc</keyword>
<dbReference type="PANTHER" id="PTHR12947">
    <property type="entry name" value="AMSH-LIKE PROTEASE"/>
    <property type="match status" value="1"/>
</dbReference>
<dbReference type="Pfam" id="PF02338">
    <property type="entry name" value="OTU"/>
    <property type="match status" value="1"/>
</dbReference>
<feature type="domain" description="MPN" evidence="10">
    <location>
        <begin position="1476"/>
        <end position="1604"/>
    </location>
</feature>
<protein>
    <submittedName>
        <fullName evidence="13">DNA repair protein Rad4</fullName>
    </submittedName>
</protein>
<dbReference type="InterPro" id="IPR018327">
    <property type="entry name" value="BHD_2"/>
</dbReference>
<dbReference type="SUPFAM" id="SSF102712">
    <property type="entry name" value="JAB1/MPN domain"/>
    <property type="match status" value="1"/>
</dbReference>
<evidence type="ECO:0000256" key="4">
    <source>
        <dbReference type="ARBA" id="ARBA00022723"/>
    </source>
</evidence>
<dbReference type="GO" id="GO:0016020">
    <property type="term" value="C:membrane"/>
    <property type="evidence" value="ECO:0007669"/>
    <property type="project" value="TreeGrafter"/>
</dbReference>
<accession>A0A1Y3E9P4</accession>
<dbReference type="InterPro" id="IPR000555">
    <property type="entry name" value="JAMM/MPN+_dom"/>
</dbReference>
<sequence>MTILPKKKGGSKDSRSQSHDHSSSSSNSGSLNVEDAALIGLRNAQHTTVDSPTVPRRPVSHSAYDLPEGESVFFGSGSRKRLATVNPGRQERGHRTKQKNLSHTLPSTSTAPVKQGYNSEDEYDEELNTGVDEDQLDRNFEDALKTAKGFIIKKMKADGACLFRAVADQVYGDQEMHDTVRKLCINYMKKNSDYFSQFVTESFSDYIARKSLSYSHGNHIEMQAMAELFNRPIEVYQYNIEPINTFLSNKNTNDPPIRLSYHRSIHYNSVVDPFKATIGVGLGLPQYFPGLAERNLMNDARLISERDVIEEAMLKDKMDATDWEATDEQLQEQIACESYLQWLADERKRHGNVAEDAKGANSSKDSSATEDNTSRKLPACGDTAQDLTSQPSTSQFLLNDYTLTGWNAEEELLNHVLALSQQEYIDSLSHKREDEDSACCSSRDAVQSTTNIVSEYPQSENSNDSNHMILPGLDGLKLLKHKVSKELDVNVVSNVENSKMLTYAKVKGLNGCSRVTHETKADTASALFDAVLEDIKSHESCATASSSVLAGKAKFGNRSKNLVSEAPATSHADFSEAEALPDSQDSQKSFSRGIANICLNEEAGLPSVDAGLSSPVSATNCSKRFFSDKHGQFASSVSPSKRKATQLKEDRQVDASSVYSFEEEEDKVGLTELETDVEYPTKFLTSSSPNAKSSSKTTFTKKEVNAAKAKHDIATPSVSVSKFHGIRQRKTVKSVVCGEEISQNKTQCIRKEKPLYTVVRNVKQAHECHESGEAQEYNDDIVYLLGALSEENTSNMRCLSLITLLQKCVSAAFRNFLKAHGYAKQVLHALKDAHGNDVCCLALATACLFYLLSRDRLCLVVDECSLGLLVNLVKPMKVDVTNEEFLKCKGKIWKVLCDWRTEVESSNIRKVLIMFDLTEKNLNTSFLALESLVFISSRSDSDAFKQEMRLNGGVEIAALRVADETKKISKAKGDEACIYPLLCLQRALRILENVTTKASQNKGYLVTNDSLGMLDSLLTLFDFCLNGIIAKEKSMPNVEDKNSPSAQVSSLLLIVFSELFRLLCNLSNNNEICCSKLSASGGFIRRCVECVTFYIPRYLPESKRYDMQILFMSFVINYIEHHQSGRRVVIHSEVQLLDGDKLFSQRIANAQSADDEMNNEIEGSSQTTAKSLDMQQKSFQETVKAGDKHMEECTVAAHVGLILGLLMQEDESIVSGIQHGMPGGTFKLVIETLEKFLDFMKEAFSIFRLLVDHFPKHPEYSKFCREERDEYKKLMKNVRDAFDAAERLKVELTKQCELQYMNALQKQANEVNNAKEQQREHKVTSTSENSDYNHALSTNSTVSHGRVSNYYSQHDRVTPPAVVAPSTSSVSHQDISRENDETNDTYTTFNVDDLIELENANNRAKTVGIPPTVVENLQAAESSSRPPKPTFDRSTKPKLKTKTTTTTSTPVRPPLPVVAPPPSSTPVSKYSGLQPVIIPKNLVFRFLDAAALNTAQEIETCGILSGKLIQSSFVVTHVIVPKQSGTSNSCVAHHEEEMFTIQDDLGLITLGWIHTHPTQSAFLSSVDLHTHCSYQLLFPEAVAIVCAPKYNEIGVFMLTSPYGLKVIANCKRTGFHPHSQNPPVFQTCDHVCMDNTIDGSAGKSQTMGLLMIFDFCLLLLFISMTGFCVHCFSKSTWTEQPNALYEEVATKMASQTTRKRKVATSTYFDKPRRGASKRSQARACESTGQIDDSVGTVVENESHAQLNGRLVLRSSLSPFITKGKRQKQKQKQLSPKQKHDDDDDEGGVVVSPYFSNDDSEYSKRNKRKRQRESGLHSRKEMKKGNSHKLRSNSVVDDDVDDDGECFSKPANAKMRNKISACKARKKCDENNDDSDHVVHKKREKKRIAKVKVVETNSSDSEWEDVKDVEIIDRPSTSTANIQLHFKQPENPSASKKKTLLQRLVSKVTKLARIRRHKVYLLAEIAHGIFLSKCCNDEQVRATAMSLIPIEMDIREPELRTRNFASKFIRWFHKNYPLKYLEPCGSLSTDPVDYLLSKMSSGKIYSFRDWTLVFVSFARCIGFDVRIIMALRPTDMFDLSTEVLVTDKLNEKKAEKRKKLNSSSRVNDDRSNQDELGVSVERKVADCQSIPPNNMCSASAHYCFSFDNEHAVRDVTIRYANNYGTVDFKRRRLSDSWFQLTLDLFQPANKLRNRLEDLFLEKMLSEKPLPKKRSDYKNHPLYVLKRDLLKFEALYPADLQPVGYIGQEAVYPRTAVMNLKGKEAWIREARVIKANEQPYKVVKGRPKMTVPKELRVDRPLNLYGIWQTEPYIPKPAEDMSMLPPGTVYMIRNGCWLGISLQKQPSNVYIYICGISRSYFLTFQFSTVRIEGCVVCKEHKEILEAAWLEEQVHIAVKEKERKTMRALKNWRKMVRSMLIKAKVEKKFLPSTKNAGSELSQSDGQLIHNQRNNSTASTSVEDLNKAAWPQCRHQFDMHFDTEERLSD</sequence>
<dbReference type="FunFam" id="3.90.70.80:FF:000018">
    <property type="entry name" value="OTU domain-containing protein 5-B"/>
    <property type="match status" value="1"/>
</dbReference>
<keyword evidence="3" id="KW-0645">Protease</keyword>
<evidence type="ECO:0000256" key="3">
    <source>
        <dbReference type="ARBA" id="ARBA00022670"/>
    </source>
</evidence>
<dbReference type="Pfam" id="PF03835">
    <property type="entry name" value="Rad4"/>
    <property type="match status" value="1"/>
</dbReference>
<dbReference type="Pfam" id="PF10404">
    <property type="entry name" value="BHD_2"/>
    <property type="match status" value="1"/>
</dbReference>
<evidence type="ECO:0000259" key="10">
    <source>
        <dbReference type="PROSITE" id="PS50249"/>
    </source>
</evidence>
<feature type="region of interest" description="Disordered" evidence="9">
    <location>
        <begin position="353"/>
        <end position="389"/>
    </location>
</feature>
<feature type="compositionally biased region" description="Basic and acidic residues" evidence="9">
    <location>
        <begin position="10"/>
        <end position="22"/>
    </location>
</feature>
<keyword evidence="4" id="KW-0479">Metal-binding</keyword>
<feature type="region of interest" description="Disordered" evidence="9">
    <location>
        <begin position="1"/>
        <end position="41"/>
    </location>
</feature>
<organism evidence="13 14">
    <name type="scientific">Trichinella nativa</name>
    <dbReference type="NCBI Taxonomy" id="6335"/>
    <lineage>
        <taxon>Eukaryota</taxon>
        <taxon>Metazoa</taxon>
        <taxon>Ecdysozoa</taxon>
        <taxon>Nematoda</taxon>
        <taxon>Enoplea</taxon>
        <taxon>Dorylaimia</taxon>
        <taxon>Trichinellida</taxon>
        <taxon>Trichinellidae</taxon>
        <taxon>Trichinella</taxon>
    </lineage>
</organism>
<dbReference type="InterPro" id="IPR038765">
    <property type="entry name" value="Papain-like_cys_pep_sf"/>
</dbReference>
<dbReference type="GO" id="GO:0003677">
    <property type="term" value="F:DNA binding"/>
    <property type="evidence" value="ECO:0007669"/>
    <property type="project" value="InterPro"/>
</dbReference>
<evidence type="ECO:0000256" key="1">
    <source>
        <dbReference type="ARBA" id="ARBA00001947"/>
    </source>
</evidence>
<dbReference type="InterPro" id="IPR022771">
    <property type="entry name" value="WAPL_C"/>
</dbReference>
<dbReference type="Pfam" id="PF07814">
    <property type="entry name" value="WAPL"/>
    <property type="match status" value="1"/>
</dbReference>
<evidence type="ECO:0000256" key="5">
    <source>
        <dbReference type="ARBA" id="ARBA00022786"/>
    </source>
</evidence>
<dbReference type="Gene3D" id="1.25.10.10">
    <property type="entry name" value="Leucine-rich Repeat Variant"/>
    <property type="match status" value="1"/>
</dbReference>
<dbReference type="Gene3D" id="3.40.140.10">
    <property type="entry name" value="Cytidine Deaminase, domain 2"/>
    <property type="match status" value="1"/>
</dbReference>
<dbReference type="SMART" id="SM01031">
    <property type="entry name" value="BHD_2"/>
    <property type="match status" value="1"/>
</dbReference>
<dbReference type="CDD" id="cd08066">
    <property type="entry name" value="MPN_AMSH_like"/>
    <property type="match status" value="1"/>
</dbReference>
<comment type="caution">
    <text evidence="13">The sequence shown here is derived from an EMBL/GenBank/DDBJ whole genome shotgun (WGS) entry which is preliminary data.</text>
</comment>
<dbReference type="GO" id="GO:0061578">
    <property type="term" value="F:K63-linked deubiquitinase activity"/>
    <property type="evidence" value="ECO:0007669"/>
    <property type="project" value="InterPro"/>
</dbReference>
<feature type="region of interest" description="Disordered" evidence="9">
    <location>
        <begin position="2095"/>
        <end position="2115"/>
    </location>
</feature>
<dbReference type="InterPro" id="IPR011989">
    <property type="entry name" value="ARM-like"/>
</dbReference>
<evidence type="ECO:0000313" key="14">
    <source>
        <dbReference type="Proteomes" id="UP000243006"/>
    </source>
</evidence>
<dbReference type="Proteomes" id="UP000243006">
    <property type="component" value="Unassembled WGS sequence"/>
</dbReference>
<dbReference type="InterPro" id="IPR012502">
    <property type="entry name" value="WAPL_dom"/>
</dbReference>
<dbReference type="CDD" id="cd22752">
    <property type="entry name" value="OTU_OTUD5-like"/>
    <property type="match status" value="1"/>
</dbReference>
<feature type="region of interest" description="Disordered" evidence="9">
    <location>
        <begin position="1360"/>
        <end position="1385"/>
    </location>
</feature>
<feature type="region of interest" description="Disordered" evidence="9">
    <location>
        <begin position="1418"/>
        <end position="1463"/>
    </location>
</feature>
<dbReference type="GO" id="GO:0006508">
    <property type="term" value="P:proteolysis"/>
    <property type="evidence" value="ECO:0007669"/>
    <property type="project" value="UniProtKB-KW"/>
</dbReference>
<dbReference type="Pfam" id="PF10403">
    <property type="entry name" value="BHD_1"/>
    <property type="match status" value="1"/>
</dbReference>
<dbReference type="InterPro" id="IPR037518">
    <property type="entry name" value="MPN"/>
</dbReference>
<feature type="compositionally biased region" description="Polar residues" evidence="9">
    <location>
        <begin position="360"/>
        <end position="371"/>
    </location>
</feature>
<keyword evidence="8" id="KW-0482">Metalloprotease</keyword>
<dbReference type="Gene3D" id="3.90.70.80">
    <property type="match status" value="1"/>
</dbReference>
<feature type="compositionally biased region" description="Pro residues" evidence="9">
    <location>
        <begin position="1451"/>
        <end position="1463"/>
    </location>
</feature>
<gene>
    <name evidence="13" type="ORF">D917_03183</name>
</gene>
<evidence type="ECO:0000313" key="13">
    <source>
        <dbReference type="EMBL" id="OUC41701.1"/>
    </source>
</evidence>
<evidence type="ECO:0000256" key="7">
    <source>
        <dbReference type="ARBA" id="ARBA00022833"/>
    </source>
</evidence>
<evidence type="ECO:0000259" key="11">
    <source>
        <dbReference type="PROSITE" id="PS50802"/>
    </source>
</evidence>
<dbReference type="Gene3D" id="1.20.58.80">
    <property type="entry name" value="Phosphotransferase system, lactose/cellobiose-type IIA subunit"/>
    <property type="match status" value="1"/>
</dbReference>
<dbReference type="SUPFAM" id="SSF54001">
    <property type="entry name" value="Cysteine proteinases"/>
    <property type="match status" value="2"/>
</dbReference>
<dbReference type="InterPro" id="IPR018325">
    <property type="entry name" value="Rad4/PNGase_transGLS-fold"/>
</dbReference>
<reference evidence="13 14" key="1">
    <citation type="submission" date="2015-04" db="EMBL/GenBank/DDBJ databases">
        <title>Draft genome of the roundworm Trichinella nativa.</title>
        <authorList>
            <person name="Mitreva M."/>
        </authorList>
    </citation>
    <scope>NUCLEOTIDE SEQUENCE [LARGE SCALE GENOMIC DNA]</scope>
    <source>
        <strain evidence="13 14">ISS45</strain>
    </source>
</reference>
<comment type="cofactor">
    <cofactor evidence="1">
        <name>Zn(2+)</name>
        <dbReference type="ChEBI" id="CHEBI:29105"/>
    </cofactor>
</comment>
<dbReference type="PANTHER" id="PTHR12947:SF13">
    <property type="entry name" value="FI19924P1"/>
    <property type="match status" value="1"/>
</dbReference>
<keyword evidence="6" id="KW-0378">Hydrolase</keyword>
<name>A0A1Y3E9P4_9BILA</name>
<dbReference type="PROSITE" id="PS51271">
    <property type="entry name" value="WAPL"/>
    <property type="match status" value="1"/>
</dbReference>